<dbReference type="STRING" id="1122622.GCA_000421185_01874"/>
<evidence type="ECO:0000313" key="4">
    <source>
        <dbReference type="Proteomes" id="UP000219688"/>
    </source>
</evidence>
<dbReference type="Gene3D" id="3.40.50.720">
    <property type="entry name" value="NAD(P)-binding Rossmann-like Domain"/>
    <property type="match status" value="1"/>
</dbReference>
<dbReference type="PANTHER" id="PTHR48079">
    <property type="entry name" value="PROTEIN YEEZ"/>
    <property type="match status" value="1"/>
</dbReference>
<dbReference type="GO" id="GO:0004029">
    <property type="term" value="F:aldehyde dehydrogenase (NAD+) activity"/>
    <property type="evidence" value="ECO:0007669"/>
    <property type="project" value="TreeGrafter"/>
</dbReference>
<dbReference type="EMBL" id="OBQK01000001">
    <property type="protein sequence ID" value="SOC52239.1"/>
    <property type="molecule type" value="Genomic_DNA"/>
</dbReference>
<name>A0A285VDQ6_9MICO</name>
<dbReference type="GO" id="GO:0005737">
    <property type="term" value="C:cytoplasm"/>
    <property type="evidence" value="ECO:0007669"/>
    <property type="project" value="TreeGrafter"/>
</dbReference>
<evidence type="ECO:0000259" key="2">
    <source>
        <dbReference type="Pfam" id="PF13460"/>
    </source>
</evidence>
<reference evidence="4" key="1">
    <citation type="submission" date="2017-08" db="EMBL/GenBank/DDBJ databases">
        <authorList>
            <person name="Varghese N."/>
            <person name="Submissions S."/>
        </authorList>
    </citation>
    <scope>NUCLEOTIDE SEQUENCE [LARGE SCALE GENOMIC DNA]</scope>
    <source>
        <strain evidence="4">USBA17B2</strain>
    </source>
</reference>
<evidence type="ECO:0000256" key="1">
    <source>
        <dbReference type="SAM" id="MobiDB-lite"/>
    </source>
</evidence>
<dbReference type="AlphaFoldDB" id="A0A285VDQ6"/>
<dbReference type="Pfam" id="PF13460">
    <property type="entry name" value="NAD_binding_10"/>
    <property type="match status" value="1"/>
</dbReference>
<dbReference type="Proteomes" id="UP000219688">
    <property type="component" value="Unassembled WGS sequence"/>
</dbReference>
<keyword evidence="4" id="KW-1185">Reference proteome</keyword>
<dbReference type="InterPro" id="IPR051783">
    <property type="entry name" value="NAD(P)-dependent_oxidoreduct"/>
</dbReference>
<dbReference type="PANTHER" id="PTHR48079:SF6">
    <property type="entry name" value="NAD(P)-BINDING DOMAIN-CONTAINING PROTEIN-RELATED"/>
    <property type="match status" value="1"/>
</dbReference>
<sequence>MKVLVTGATGYVGGRLVPRLLDAGHEVRTTTTDLSRPAPWWSDRVETVQMDITDAHEVDAAVAGVDAVYYLVHGMGGGSDFAEKDRLAARNVADAVVTHGTGRVVYLSGIVPPVERQDLSEHITSRLEVEEILTATPATVLTLRAAVLLGSGSTSFEIIRQVSERMPVQTVPTWMNSDVQPIAVVDAIAALVGALTADVGSRSYDIGGPARIPYAELLDRYAALAGLTRPQVTVPFLPTDVVGTIVGALTDVPTPTVEALVESLHHDMVCAEEDFRRDLLPEGYLLMGLDEAVRRSLTDPRESLQAEPETADPMGPLAHDPSWAAGGDDQPLLARAVDAVQDTVDRVLPG</sequence>
<organism evidence="3 4">
    <name type="scientific">Ornithinimicrobium cerasi</name>
    <dbReference type="NCBI Taxonomy" id="2248773"/>
    <lineage>
        <taxon>Bacteria</taxon>
        <taxon>Bacillati</taxon>
        <taxon>Actinomycetota</taxon>
        <taxon>Actinomycetes</taxon>
        <taxon>Micrococcales</taxon>
        <taxon>Ornithinimicrobiaceae</taxon>
        <taxon>Ornithinimicrobium</taxon>
    </lineage>
</organism>
<accession>A0A285VDQ6</accession>
<evidence type="ECO:0000313" key="3">
    <source>
        <dbReference type="EMBL" id="SOC52239.1"/>
    </source>
</evidence>
<dbReference type="RefSeq" id="WP_097186644.1">
    <property type="nucleotide sequence ID" value="NZ_OBQK01000001.1"/>
</dbReference>
<gene>
    <name evidence="3" type="ORF">SAMN05421879_101460</name>
</gene>
<dbReference type="SUPFAM" id="SSF51735">
    <property type="entry name" value="NAD(P)-binding Rossmann-fold domains"/>
    <property type="match status" value="1"/>
</dbReference>
<feature type="domain" description="NAD(P)-binding" evidence="2">
    <location>
        <begin position="7"/>
        <end position="156"/>
    </location>
</feature>
<proteinExistence type="predicted"/>
<dbReference type="InterPro" id="IPR016040">
    <property type="entry name" value="NAD(P)-bd_dom"/>
</dbReference>
<feature type="region of interest" description="Disordered" evidence="1">
    <location>
        <begin position="297"/>
        <end position="330"/>
    </location>
</feature>
<dbReference type="InterPro" id="IPR036291">
    <property type="entry name" value="NAD(P)-bd_dom_sf"/>
</dbReference>
<protein>
    <submittedName>
        <fullName evidence="3">Uncharacterized conserved protein YbjT, contains NAD(P)-binding and DUF2867 domains</fullName>
    </submittedName>
</protein>